<gene>
    <name evidence="1" type="ORF">AABB81_12490</name>
</gene>
<keyword evidence="2" id="KW-1185">Reference proteome</keyword>
<name>A0ABU9L3N8_9FLAO</name>
<protein>
    <recommendedName>
        <fullName evidence="3">Transposase</fullName>
    </recommendedName>
</protein>
<reference evidence="1 2" key="1">
    <citation type="submission" date="2024-04" db="EMBL/GenBank/DDBJ databases">
        <title>whole genome sequencing of Lutimonas vermicola strain IMCC1616.</title>
        <authorList>
            <person name="Bae S.S."/>
        </authorList>
    </citation>
    <scope>NUCLEOTIDE SEQUENCE [LARGE SCALE GENOMIC DNA]</scope>
    <source>
        <strain evidence="1 2">IMCC1616</strain>
    </source>
</reference>
<dbReference type="Proteomes" id="UP001474120">
    <property type="component" value="Unassembled WGS sequence"/>
</dbReference>
<comment type="caution">
    <text evidence="1">The sequence shown here is derived from an EMBL/GenBank/DDBJ whole genome shotgun (WGS) entry which is preliminary data.</text>
</comment>
<evidence type="ECO:0000313" key="2">
    <source>
        <dbReference type="Proteomes" id="UP001474120"/>
    </source>
</evidence>
<evidence type="ECO:0000313" key="1">
    <source>
        <dbReference type="EMBL" id="MEL4456718.1"/>
    </source>
</evidence>
<organism evidence="1 2">
    <name type="scientific">Lutimonas vermicola</name>
    <dbReference type="NCBI Taxonomy" id="414288"/>
    <lineage>
        <taxon>Bacteria</taxon>
        <taxon>Pseudomonadati</taxon>
        <taxon>Bacteroidota</taxon>
        <taxon>Flavobacteriia</taxon>
        <taxon>Flavobacteriales</taxon>
        <taxon>Flavobacteriaceae</taxon>
        <taxon>Lutimonas</taxon>
    </lineage>
</organism>
<sequence length="58" mass="6789">MTKMIRPTFGIQYHLILLEAAITHKRACFERINLTWRTAIKATYGFVSCNFDIKQTLI</sequence>
<evidence type="ECO:0008006" key="3">
    <source>
        <dbReference type="Google" id="ProtNLM"/>
    </source>
</evidence>
<dbReference type="RefSeq" id="WP_342160885.1">
    <property type="nucleotide sequence ID" value="NZ_JBCDNA010000003.1"/>
</dbReference>
<proteinExistence type="predicted"/>
<dbReference type="EMBL" id="JBCDNA010000003">
    <property type="protein sequence ID" value="MEL4456718.1"/>
    <property type="molecule type" value="Genomic_DNA"/>
</dbReference>
<accession>A0ABU9L3N8</accession>